<dbReference type="SUPFAM" id="SSF52540">
    <property type="entry name" value="P-loop containing nucleoside triphosphate hydrolases"/>
    <property type="match status" value="2"/>
</dbReference>
<evidence type="ECO:0000259" key="3">
    <source>
        <dbReference type="PROSITE" id="PS51194"/>
    </source>
</evidence>
<dbReference type="GO" id="GO:0003677">
    <property type="term" value="F:DNA binding"/>
    <property type="evidence" value="ECO:0007669"/>
    <property type="project" value="InterPro"/>
</dbReference>
<evidence type="ECO:0000313" key="5">
    <source>
        <dbReference type="Proteomes" id="UP000597444"/>
    </source>
</evidence>
<dbReference type="PROSITE" id="PS51192">
    <property type="entry name" value="HELICASE_ATP_BIND_1"/>
    <property type="match status" value="1"/>
</dbReference>
<dbReference type="InterPro" id="IPR027417">
    <property type="entry name" value="P-loop_NTPase"/>
</dbReference>
<reference evidence="4" key="1">
    <citation type="submission" date="2020-10" db="EMBL/GenBank/DDBJ databases">
        <title>Taxonomic study of unclassified bacteria belonging to the class Ktedonobacteria.</title>
        <authorList>
            <person name="Yabe S."/>
            <person name="Wang C.M."/>
            <person name="Zheng Y."/>
            <person name="Sakai Y."/>
            <person name="Cavaletti L."/>
            <person name="Monciardini P."/>
            <person name="Donadio S."/>
        </authorList>
    </citation>
    <scope>NUCLEOTIDE SEQUENCE</scope>
    <source>
        <strain evidence="4">ID150040</strain>
    </source>
</reference>
<dbReference type="InterPro" id="IPR029063">
    <property type="entry name" value="SAM-dependent_MTases_sf"/>
</dbReference>
<protein>
    <recommendedName>
        <fullName evidence="6">Helicase</fullName>
    </recommendedName>
</protein>
<evidence type="ECO:0000256" key="1">
    <source>
        <dbReference type="SAM" id="Coils"/>
    </source>
</evidence>
<dbReference type="Gene3D" id="3.40.50.10810">
    <property type="entry name" value="Tandem AAA-ATPase domain"/>
    <property type="match status" value="1"/>
</dbReference>
<feature type="domain" description="Helicase ATP-binding" evidence="2">
    <location>
        <begin position="792"/>
        <end position="1041"/>
    </location>
</feature>
<dbReference type="RefSeq" id="WP_220211272.1">
    <property type="nucleotide sequence ID" value="NZ_BNJK01000003.1"/>
</dbReference>
<dbReference type="InterPro" id="IPR052933">
    <property type="entry name" value="DNA_Protect_Modify"/>
</dbReference>
<dbReference type="SMART" id="SM00490">
    <property type="entry name" value="HELICc"/>
    <property type="match status" value="1"/>
</dbReference>
<keyword evidence="1" id="KW-0175">Coiled coil</keyword>
<keyword evidence="5" id="KW-1185">Reference proteome</keyword>
<dbReference type="Proteomes" id="UP000597444">
    <property type="component" value="Unassembled WGS sequence"/>
</dbReference>
<evidence type="ECO:0000313" key="4">
    <source>
        <dbReference type="EMBL" id="GHP00684.1"/>
    </source>
</evidence>
<dbReference type="Pfam" id="PF00271">
    <property type="entry name" value="Helicase_C"/>
    <property type="match status" value="1"/>
</dbReference>
<dbReference type="InterPro" id="IPR006935">
    <property type="entry name" value="Helicase/UvrB_N"/>
</dbReference>
<dbReference type="CDD" id="cd02440">
    <property type="entry name" value="AdoMet_MTases"/>
    <property type="match status" value="1"/>
</dbReference>
<dbReference type="PROSITE" id="PS51194">
    <property type="entry name" value="HELICASE_CTER"/>
    <property type="match status" value="1"/>
</dbReference>
<gene>
    <name evidence="4" type="ORF">KSF_107310</name>
</gene>
<dbReference type="PANTHER" id="PTHR41313">
    <property type="entry name" value="ADENINE-SPECIFIC METHYLTRANSFERASE"/>
    <property type="match status" value="1"/>
</dbReference>
<dbReference type="Gene3D" id="3.40.50.300">
    <property type="entry name" value="P-loop containing nucleotide triphosphate hydrolases"/>
    <property type="match status" value="2"/>
</dbReference>
<dbReference type="GO" id="GO:0016787">
    <property type="term" value="F:hydrolase activity"/>
    <property type="evidence" value="ECO:0007669"/>
    <property type="project" value="InterPro"/>
</dbReference>
<organism evidence="4 5">
    <name type="scientific">Reticulibacter mediterranei</name>
    <dbReference type="NCBI Taxonomy" id="2778369"/>
    <lineage>
        <taxon>Bacteria</taxon>
        <taxon>Bacillati</taxon>
        <taxon>Chloroflexota</taxon>
        <taxon>Ktedonobacteria</taxon>
        <taxon>Ktedonobacterales</taxon>
        <taxon>Reticulibacteraceae</taxon>
        <taxon>Reticulibacter</taxon>
    </lineage>
</organism>
<dbReference type="SUPFAM" id="SSF53335">
    <property type="entry name" value="S-adenosyl-L-methionine-dependent methyltransferases"/>
    <property type="match status" value="1"/>
</dbReference>
<feature type="domain" description="Helicase C-terminal" evidence="3">
    <location>
        <begin position="1187"/>
        <end position="1369"/>
    </location>
</feature>
<dbReference type="EMBL" id="BNJK01000003">
    <property type="protein sequence ID" value="GHP00684.1"/>
    <property type="molecule type" value="Genomic_DNA"/>
</dbReference>
<feature type="coiled-coil region" evidence="1">
    <location>
        <begin position="925"/>
        <end position="952"/>
    </location>
</feature>
<proteinExistence type="predicted"/>
<evidence type="ECO:0000259" key="2">
    <source>
        <dbReference type="PROSITE" id="PS51192"/>
    </source>
</evidence>
<accession>A0A8J3IU75</accession>
<sequence>MTTETLTHHDPALRSQKLPSIISLIETVQMLKEVYRPLTEQEQHVIASWPGWGAYAPAFEVEPSSEHWQRVGAQIRMLLGPDGYAAASAATPTSFFTAPLLSWAIWRLATCLGFSGGSVLEPGCGTGQILSAAPADLPLQVVGIEQEPFSASIADLLYPQAQIIAAPLQETALVEEAFDLVVGNVPFADVPIYDRTLPFQGRLRLHNYCIYRALQAARPGSLVLLITSRYTLDAKESMARDQLATLGKLLGAIRLPGVSHQWAKTGVVTDLLVLQRRSAALPWPGHAWKEVKEQRFEGGTVPINAYFAQHPEQMLGIASVGRGLYHEHELLVHAPDDLEAALEQAIGRIVQDAQAHQSSYVPRFDRTLLDAHWQVIREDGRKEGCFYLLEENGLVQISDGQPKVVTKQVDELTALVVLRDRALALVEAEGDYHNTDEDLLPLRTELNRCYDAYVEQYGPIRRSTLSWWRDKETGEEQPRRILPPAIAAFKTDEQCPLLLSLEESYDEATKQAQKAAIFFRRINCPAVYKETAESREEALALSLDRFGRVDFAFIARATGQPLDAVASYLGELVYEDPETQLWQIAPIYLSGNVRHKLEVARRALRTESKWQRNVEALERVQPTPIPPEHIKVLLGAPWIPAKYLVQFCEETFKLKPEIVHDRASGAWFVSAPLGVSYSALATSTWGTQRVHAFHLVEQILNHRPTQVEDTHDGKVVVNVQETRLAQQKRKEIQARFPAWVWEDYARTQELSALYNKLYNGVVPTSFHGEHLSFPGMNGAWQQNLYSWQRDFLARMINSRSGLCAYPVGAGKTKIEVAGALTLRRMQLIQKAAILVPNHLLEQIAAEAKQLYPGANILMIAREDLARDKRRLFMARIATGDYDLVIMTHSAFEAINVHPETKREHIRQQIREYQQVLCAIAPTSRNRAEKRRIKQLEKQIQRMRERLNALLDLPHDAGLTFEQLGISYIIVDEAHQFKNLGLPTNQEKLQVKAAKRSQDLLMKLRWLEQHNGRRPFTSFFTATPISNSMVEAFVMLWYLDRPLLEAYELFHLDDFASMFIETEEKVEVTPTGAGFRSYERPRAFINLPEFLHLFASVVDLRSPEILADKRPDRLEHTIAVEPTEEVSEFVSGLVERSERLHLGNPMRIHGKRDNMLWVTGDGRMAALWLGLHGKPEAYPAKLDAIATQMAKVYHRWQEHASYLPGPYKSLQIGFCDMGTPHAEKGEQVYGEIKRLLVEKGIPAAGIRYVHEAGDNAAAKEALFEQCRTGQVAILLGSTKKLGTGTNIQTRCAAVHHCDAPWRPDEVEQREGRCQRPGNLYPVVEIFYYVQRRTFDAYSWQILANKARPFNQLRSGAFSEREIAYNEDSELTYGQVKAAATGDVLLLEHANLSLSIEAYAQLHASYERARQRDHQEAHFLFREAERYASALKRYEQIERLLSDAPFVTPGGARLEKKEERTEYLGQAVLSAVGKKTPCQPLGSYRGVPIFFKVNLLLNAPYVFALLDPEQGCEVPCFAEWLEPENQWRFAWKIEQFLQNLPTKIEEQARMLANRQEKAQAFEAEARRVFPDLQAWENARARKQQLDDYIHVAAKAKSEEEFKHLAEVRQTLLEAVPAALLTERSSTPSTAKAVLPPRHPDGELGKTVIAVDEMPVPTQTARQVAQEIQHYVLNNNPWHEPIVVTTAAPDDWAALRQQYGHKPKRRRKY</sequence>
<dbReference type="InterPro" id="IPR038718">
    <property type="entry name" value="SNF2-like_sf"/>
</dbReference>
<dbReference type="Pfam" id="PF04851">
    <property type="entry name" value="ResIII"/>
    <property type="match status" value="1"/>
</dbReference>
<dbReference type="InterPro" id="IPR014001">
    <property type="entry name" value="Helicase_ATP-bd"/>
</dbReference>
<dbReference type="SMART" id="SM00487">
    <property type="entry name" value="DEXDc"/>
    <property type="match status" value="1"/>
</dbReference>
<name>A0A8J3IU75_9CHLR</name>
<evidence type="ECO:0008006" key="6">
    <source>
        <dbReference type="Google" id="ProtNLM"/>
    </source>
</evidence>
<dbReference type="InterPro" id="IPR001650">
    <property type="entry name" value="Helicase_C-like"/>
</dbReference>
<dbReference type="Gene3D" id="3.40.50.150">
    <property type="entry name" value="Vaccinia Virus protein VP39"/>
    <property type="match status" value="1"/>
</dbReference>
<dbReference type="GO" id="GO:0005524">
    <property type="term" value="F:ATP binding"/>
    <property type="evidence" value="ECO:0007669"/>
    <property type="project" value="InterPro"/>
</dbReference>
<dbReference type="PANTHER" id="PTHR41313:SF1">
    <property type="entry name" value="DNA METHYLASE ADENINE-SPECIFIC DOMAIN-CONTAINING PROTEIN"/>
    <property type="match status" value="1"/>
</dbReference>
<comment type="caution">
    <text evidence="4">The sequence shown here is derived from an EMBL/GenBank/DDBJ whole genome shotgun (WGS) entry which is preliminary data.</text>
</comment>